<dbReference type="Proteomes" id="UP000238937">
    <property type="component" value="Unassembled WGS sequence"/>
</dbReference>
<name>A0A2T1GCC5_9CYAN</name>
<dbReference type="RefSeq" id="WP_106307011.1">
    <property type="nucleotide sequence ID" value="NZ_PVWO01000218.1"/>
</dbReference>
<dbReference type="SUPFAM" id="SSF111126">
    <property type="entry name" value="Ligand-binding domain in the NO signalling and Golgi transport"/>
    <property type="match status" value="1"/>
</dbReference>
<dbReference type="OrthoDB" id="573193at2"/>
<dbReference type="Gene3D" id="3.30.1380.20">
    <property type="entry name" value="Trafficking protein particle complex subunit 3"/>
    <property type="match status" value="1"/>
</dbReference>
<keyword evidence="2" id="KW-1185">Reference proteome</keyword>
<comment type="caution">
    <text evidence="1">The sequence shown here is derived from an EMBL/GenBank/DDBJ whole genome shotgun (WGS) entry which is preliminary data.</text>
</comment>
<dbReference type="InterPro" id="IPR024096">
    <property type="entry name" value="NO_sig/Golgi_transp_ligand-bd"/>
</dbReference>
<evidence type="ECO:0000313" key="2">
    <source>
        <dbReference type="Proteomes" id="UP000238937"/>
    </source>
</evidence>
<gene>
    <name evidence="1" type="ORF">C7B77_16445</name>
</gene>
<accession>A0A2T1GCC5</accession>
<reference evidence="1 2" key="1">
    <citation type="submission" date="2018-03" db="EMBL/GenBank/DDBJ databases">
        <title>The ancient ancestry and fast evolution of plastids.</title>
        <authorList>
            <person name="Moore K.R."/>
            <person name="Magnabosco C."/>
            <person name="Momper L."/>
            <person name="Gold D.A."/>
            <person name="Bosak T."/>
            <person name="Fournier G.P."/>
        </authorList>
    </citation>
    <scope>NUCLEOTIDE SEQUENCE [LARGE SCALE GENOMIC DNA]</scope>
    <source>
        <strain evidence="1 2">CCALA 037</strain>
    </source>
</reference>
<dbReference type="EMBL" id="PVWO01000218">
    <property type="protein sequence ID" value="PSB55001.1"/>
    <property type="molecule type" value="Genomic_DNA"/>
</dbReference>
<organism evidence="1 2">
    <name type="scientific">Chamaesiphon polymorphus CCALA 037</name>
    <dbReference type="NCBI Taxonomy" id="2107692"/>
    <lineage>
        <taxon>Bacteria</taxon>
        <taxon>Bacillati</taxon>
        <taxon>Cyanobacteriota</taxon>
        <taxon>Cyanophyceae</taxon>
        <taxon>Gomontiellales</taxon>
        <taxon>Chamaesiphonaceae</taxon>
        <taxon>Chamaesiphon</taxon>
    </lineage>
</organism>
<sequence length="158" mass="16766">MSNPIASRPQLGDFISIVCFKSVITGMEEALGEKATAIALIAAGRTRGKNLVKDLGLSNSSEDFITIAELLNRAVGSEGTRLTAVDKIAQAGDVIRVYCSETVCTAGEPQGSDRKCTFTMGAIWGALSEITGKKLRGIHTESVLRGGTHDVFEFTTVE</sequence>
<protein>
    <submittedName>
        <fullName evidence="1">Hydrocarbon-binding protein</fullName>
    </submittedName>
</protein>
<dbReference type="AlphaFoldDB" id="A0A2T1GCC5"/>
<proteinExistence type="predicted"/>
<evidence type="ECO:0000313" key="1">
    <source>
        <dbReference type="EMBL" id="PSB55001.1"/>
    </source>
</evidence>